<dbReference type="PROSITE" id="PS50005">
    <property type="entry name" value="TPR"/>
    <property type="match status" value="4"/>
</dbReference>
<organism evidence="4 5">
    <name type="scientific">Collybiopsis confluens</name>
    <dbReference type="NCBI Taxonomy" id="2823264"/>
    <lineage>
        <taxon>Eukaryota</taxon>
        <taxon>Fungi</taxon>
        <taxon>Dikarya</taxon>
        <taxon>Basidiomycota</taxon>
        <taxon>Agaricomycotina</taxon>
        <taxon>Agaricomycetes</taxon>
        <taxon>Agaricomycetidae</taxon>
        <taxon>Agaricales</taxon>
        <taxon>Marasmiineae</taxon>
        <taxon>Omphalotaceae</taxon>
        <taxon>Collybiopsis</taxon>
    </lineage>
</organism>
<dbReference type="GO" id="GO:0055087">
    <property type="term" value="C:Ski complex"/>
    <property type="evidence" value="ECO:0007669"/>
    <property type="project" value="InterPro"/>
</dbReference>
<name>A0A8H5HUA9_9AGAR</name>
<dbReference type="GO" id="GO:0006401">
    <property type="term" value="P:RNA catabolic process"/>
    <property type="evidence" value="ECO:0007669"/>
    <property type="project" value="InterPro"/>
</dbReference>
<dbReference type="InterPro" id="IPR040962">
    <property type="entry name" value="TPR_22"/>
</dbReference>
<dbReference type="PANTHER" id="PTHR15704:SF7">
    <property type="entry name" value="SUPERKILLER COMPLEX PROTEIN 3"/>
    <property type="match status" value="1"/>
</dbReference>
<sequence>MTSIVKTKLKNARDFLGKKNYVGARDAAMHVLDFEPENYNANVFLGLAYLELGQLSESEQAYWRATELNPNQILAWQGLSKFYERTENWEQHATVLRQMADIYAALDDAVKCAETLQRYIEMQRERATPVQLTDALSLFLPDSPLYPVLSTLMPPDSTNPTSTTTFQAENAIHNSLTVIEEIVTILEREEESYMKKEFGKRRTRLNAGPPDQIRKEIGREVWGTSKASLPDLYNQILDHPHTSDTSRRETDSKLLRYKHQYMLCLSSTEDLALKVGVATEIEGMVSGAVLLHIPDDLAWTLYLERKNVETIDAYDLDLFREFMALFPSHTFTILLKGYFIYMQIPSTEKSDEGGVVEEDTDVGYDLILEAHSSLSTSLIATRIVAEIHQCEVDYENAIQTCERGLQLVAKFESENAITLPSVRVGYQAILASSLVHFYPPKHHARALKIVDQILAVSPENIAAVMGRGYILETSENWEEAAETFGNVYNTLGQEHGEGLRAKEEYAWCISRTGKVQAGIDSLQAVLEIMSGLDGHNHDHARCFWRLGKCLWSLKEARIMEGYQNFITALKCDPSYSPAFTSLGIYYSEYANPPDPNRASKCFQKAFELDPREADAAHRLATGFADEQEWDLVDVVVRRTIEGEGGLNGGLQSAQENRASKYLPMNAWAWKALGVVNLVKREYSAAIEALQISLRAEPNDRLTWLRLGEAYLKSGRHSAALKALSHSRDLCDEDDWISAYLIAEVYCQTGQYEEAVNQLEKVLSVHPSELSVLATLAQARLNLGRSELSGGFIARAEQSLLQTIRLSLTLLADSTGFRSVIWKTVVDALYILSTRDTFIDEDAVSSAIRNIRALLGNPSSRIMDVVPPQDHSNALALLQLTVATCDHRIELGSSEEVIASAYYDLAVALRSLAQKTPDGEKKMKAIAQASKALIEAIRKFPVNDSYWIALGDLNFAENPKTAQHAYIRALEIDSKNAGTWANMGLLFFHHNDIDLANEAFYRAQSADPDCTVAWLGQALVAMASGHSKGATSILEHAIGLSNIVPEADYQYTSRAFIREATSSGSQAMFSPDALLPAFFVLDRYTKYRPQDPTAFHLYALVCERIGHMERGVELITRAIALLEALYEQTEDTEIERQFTIAHMNTGRLKLSIQDYEGALESFETTLGLLSEENDETTVLLRVQSQFGSGIAHFRMGNLEGALGLLETALDSATDNSLLRGEVSVMLSQTLWTMGTSECKDQAKNLLLECISVDPENLVAINTLAAMGILTEDETLIDAALSEILALPVDRRLRLDPLRDVDHLMIQHGLGQREKNNSEKALGVAQKAVFADPASHETRNQAAVLLFQMHRHDSILPALTGPSSETLAEHETSLRLRAAAQSVNGNFSSAVHLAQKNVMMRPSSGDNWRILALANATGN</sequence>
<feature type="repeat" description="TPR" evidence="3">
    <location>
        <begin position="666"/>
        <end position="699"/>
    </location>
</feature>
<feature type="repeat" description="TPR" evidence="3">
    <location>
        <begin position="735"/>
        <end position="768"/>
    </location>
</feature>
<dbReference type="SMART" id="SM00028">
    <property type="entry name" value="TPR"/>
    <property type="match status" value="11"/>
</dbReference>
<evidence type="ECO:0000256" key="2">
    <source>
        <dbReference type="ARBA" id="ARBA00022803"/>
    </source>
</evidence>
<gene>
    <name evidence="4" type="ORF">D9757_004371</name>
</gene>
<dbReference type="InterPro" id="IPR039226">
    <property type="entry name" value="Ski3/TTC37"/>
</dbReference>
<accession>A0A8H5HUA9</accession>
<dbReference type="Gene3D" id="1.25.40.10">
    <property type="entry name" value="Tetratricopeptide repeat domain"/>
    <property type="match status" value="4"/>
</dbReference>
<dbReference type="Proteomes" id="UP000518752">
    <property type="component" value="Unassembled WGS sequence"/>
</dbReference>
<proteinExistence type="predicted"/>
<dbReference type="Pfam" id="PF13181">
    <property type="entry name" value="TPR_8"/>
    <property type="match status" value="1"/>
</dbReference>
<keyword evidence="1" id="KW-0677">Repeat</keyword>
<dbReference type="Pfam" id="PF13424">
    <property type="entry name" value="TPR_12"/>
    <property type="match status" value="1"/>
</dbReference>
<dbReference type="InterPro" id="IPR011990">
    <property type="entry name" value="TPR-like_helical_dom_sf"/>
</dbReference>
<comment type="caution">
    <text evidence="4">The sequence shown here is derived from an EMBL/GenBank/DDBJ whole genome shotgun (WGS) entry which is preliminary data.</text>
</comment>
<dbReference type="EMBL" id="JAACJN010000022">
    <property type="protein sequence ID" value="KAF5389426.1"/>
    <property type="molecule type" value="Genomic_DNA"/>
</dbReference>
<feature type="repeat" description="TPR" evidence="3">
    <location>
        <begin position="976"/>
        <end position="1009"/>
    </location>
</feature>
<evidence type="ECO:0000256" key="1">
    <source>
        <dbReference type="ARBA" id="ARBA00022737"/>
    </source>
</evidence>
<protein>
    <recommendedName>
        <fullName evidence="6">Superkiller protein 3</fullName>
    </recommendedName>
</protein>
<evidence type="ECO:0000313" key="5">
    <source>
        <dbReference type="Proteomes" id="UP000518752"/>
    </source>
</evidence>
<evidence type="ECO:0008006" key="6">
    <source>
        <dbReference type="Google" id="ProtNLM"/>
    </source>
</evidence>
<dbReference type="SUPFAM" id="SSF48452">
    <property type="entry name" value="TPR-like"/>
    <property type="match status" value="5"/>
</dbReference>
<reference evidence="4 5" key="1">
    <citation type="journal article" date="2020" name="ISME J.">
        <title>Uncovering the hidden diversity of litter-decomposition mechanisms in mushroom-forming fungi.</title>
        <authorList>
            <person name="Floudas D."/>
            <person name="Bentzer J."/>
            <person name="Ahren D."/>
            <person name="Johansson T."/>
            <person name="Persson P."/>
            <person name="Tunlid A."/>
        </authorList>
    </citation>
    <scope>NUCLEOTIDE SEQUENCE [LARGE SCALE GENOMIC DNA]</scope>
    <source>
        <strain evidence="4 5">CBS 406.79</strain>
    </source>
</reference>
<keyword evidence="5" id="KW-1185">Reference proteome</keyword>
<evidence type="ECO:0000313" key="4">
    <source>
        <dbReference type="EMBL" id="KAF5389426.1"/>
    </source>
</evidence>
<keyword evidence="2 3" id="KW-0802">TPR repeat</keyword>
<dbReference type="PANTHER" id="PTHR15704">
    <property type="entry name" value="SUPERKILLER 3 PROTEIN-RELATED"/>
    <property type="match status" value="1"/>
</dbReference>
<feature type="repeat" description="TPR" evidence="3">
    <location>
        <begin position="39"/>
        <end position="72"/>
    </location>
</feature>
<dbReference type="Pfam" id="PF18833">
    <property type="entry name" value="TPR_22"/>
    <property type="match status" value="1"/>
</dbReference>
<dbReference type="InterPro" id="IPR019734">
    <property type="entry name" value="TPR_rpt"/>
</dbReference>
<evidence type="ECO:0000256" key="3">
    <source>
        <dbReference type="PROSITE-ProRule" id="PRU00339"/>
    </source>
</evidence>
<dbReference type="OrthoDB" id="421075at2759"/>